<dbReference type="InterPro" id="IPR000531">
    <property type="entry name" value="Beta-barrel_TonB"/>
</dbReference>
<dbReference type="NCBIfam" id="TIGR04056">
    <property type="entry name" value="OMP_RagA_SusC"/>
    <property type="match status" value="1"/>
</dbReference>
<evidence type="ECO:0000313" key="13">
    <source>
        <dbReference type="Proteomes" id="UP000642920"/>
    </source>
</evidence>
<dbReference type="GO" id="GO:0009279">
    <property type="term" value="C:cell outer membrane"/>
    <property type="evidence" value="ECO:0007669"/>
    <property type="project" value="UniProtKB-SubCell"/>
</dbReference>
<keyword evidence="6 8" id="KW-0472">Membrane</keyword>
<evidence type="ECO:0000256" key="6">
    <source>
        <dbReference type="ARBA" id="ARBA00023136"/>
    </source>
</evidence>
<evidence type="ECO:0000256" key="2">
    <source>
        <dbReference type="ARBA" id="ARBA00022448"/>
    </source>
</evidence>
<evidence type="ECO:0000256" key="3">
    <source>
        <dbReference type="ARBA" id="ARBA00022452"/>
    </source>
</evidence>
<evidence type="ECO:0000313" key="12">
    <source>
        <dbReference type="EMBL" id="MBL0765577.1"/>
    </source>
</evidence>
<dbReference type="SUPFAM" id="SSF56935">
    <property type="entry name" value="Porins"/>
    <property type="match status" value="1"/>
</dbReference>
<evidence type="ECO:0000256" key="1">
    <source>
        <dbReference type="ARBA" id="ARBA00004571"/>
    </source>
</evidence>
<dbReference type="InterPro" id="IPR008969">
    <property type="entry name" value="CarboxyPept-like_regulatory"/>
</dbReference>
<evidence type="ECO:0000256" key="8">
    <source>
        <dbReference type="PROSITE-ProRule" id="PRU01360"/>
    </source>
</evidence>
<comment type="subcellular location">
    <subcellularLocation>
        <location evidence="1 8">Cell outer membrane</location>
        <topology evidence="1 8">Multi-pass membrane protein</topology>
    </subcellularLocation>
</comment>
<dbReference type="Pfam" id="PF00593">
    <property type="entry name" value="TonB_dep_Rec_b-barrel"/>
    <property type="match status" value="1"/>
</dbReference>
<keyword evidence="13" id="KW-1185">Reference proteome</keyword>
<reference evidence="12" key="1">
    <citation type="submission" date="2021-01" db="EMBL/GenBank/DDBJ databases">
        <title>Marivirga sp. nov., isolated from intertidal surface sediments.</title>
        <authorList>
            <person name="Zhang M."/>
        </authorList>
    </citation>
    <scope>NUCLEOTIDE SEQUENCE</scope>
    <source>
        <strain evidence="12">SM1354</strain>
    </source>
</reference>
<protein>
    <submittedName>
        <fullName evidence="12">SusC/RagA family TonB-linked outer membrane protein</fullName>
    </submittedName>
</protein>
<feature type="domain" description="TonB-dependent receptor plug" evidence="11">
    <location>
        <begin position="135"/>
        <end position="249"/>
    </location>
</feature>
<dbReference type="FunFam" id="2.60.40.1120:FF:000003">
    <property type="entry name" value="Outer membrane protein Omp121"/>
    <property type="match status" value="1"/>
</dbReference>
<keyword evidence="7 8" id="KW-0998">Cell outer membrane</keyword>
<dbReference type="InterPro" id="IPR036942">
    <property type="entry name" value="Beta-barrel_TonB_sf"/>
</dbReference>
<keyword evidence="3 8" id="KW-1134">Transmembrane beta strand</keyword>
<evidence type="ECO:0000256" key="4">
    <source>
        <dbReference type="ARBA" id="ARBA00022692"/>
    </source>
</evidence>
<evidence type="ECO:0000259" key="10">
    <source>
        <dbReference type="Pfam" id="PF00593"/>
    </source>
</evidence>
<feature type="domain" description="TonB-dependent receptor-like beta-barrel" evidence="10">
    <location>
        <begin position="415"/>
        <end position="959"/>
    </location>
</feature>
<dbReference type="PROSITE" id="PS52016">
    <property type="entry name" value="TONB_DEPENDENT_REC_3"/>
    <property type="match status" value="1"/>
</dbReference>
<dbReference type="NCBIfam" id="TIGR04057">
    <property type="entry name" value="SusC_RagA_signa"/>
    <property type="match status" value="1"/>
</dbReference>
<dbReference type="InterPro" id="IPR037066">
    <property type="entry name" value="Plug_dom_sf"/>
</dbReference>
<comment type="caution">
    <text evidence="12">The sequence shown here is derived from an EMBL/GenBank/DDBJ whole genome shotgun (WGS) entry which is preliminary data.</text>
</comment>
<accession>A0A937A887</accession>
<evidence type="ECO:0000256" key="9">
    <source>
        <dbReference type="RuleBase" id="RU003357"/>
    </source>
</evidence>
<dbReference type="InterPro" id="IPR039426">
    <property type="entry name" value="TonB-dep_rcpt-like"/>
</dbReference>
<evidence type="ECO:0000259" key="11">
    <source>
        <dbReference type="Pfam" id="PF07715"/>
    </source>
</evidence>
<dbReference type="InterPro" id="IPR023996">
    <property type="entry name" value="TonB-dep_OMP_SusC/RagA"/>
</dbReference>
<dbReference type="Pfam" id="PF07715">
    <property type="entry name" value="Plug"/>
    <property type="match status" value="1"/>
</dbReference>
<dbReference type="Proteomes" id="UP000642920">
    <property type="component" value="Unassembled WGS sequence"/>
</dbReference>
<organism evidence="12 13">
    <name type="scientific">Marivirga atlantica</name>
    <dbReference type="NCBI Taxonomy" id="1548457"/>
    <lineage>
        <taxon>Bacteria</taxon>
        <taxon>Pseudomonadati</taxon>
        <taxon>Bacteroidota</taxon>
        <taxon>Cytophagia</taxon>
        <taxon>Cytophagales</taxon>
        <taxon>Marivirgaceae</taxon>
        <taxon>Marivirga</taxon>
    </lineage>
</organism>
<dbReference type="Gene3D" id="2.170.130.10">
    <property type="entry name" value="TonB-dependent receptor, plug domain"/>
    <property type="match status" value="1"/>
</dbReference>
<dbReference type="RefSeq" id="WP_201920482.1">
    <property type="nucleotide sequence ID" value="NZ_JAERQG010000002.1"/>
</dbReference>
<name>A0A937A887_9BACT</name>
<evidence type="ECO:0000256" key="7">
    <source>
        <dbReference type="ARBA" id="ARBA00023237"/>
    </source>
</evidence>
<dbReference type="Gene3D" id="2.60.40.1120">
    <property type="entry name" value="Carboxypeptidase-like, regulatory domain"/>
    <property type="match status" value="1"/>
</dbReference>
<dbReference type="Pfam" id="PF13715">
    <property type="entry name" value="CarbopepD_reg_2"/>
    <property type="match status" value="1"/>
</dbReference>
<evidence type="ECO:0000256" key="5">
    <source>
        <dbReference type="ARBA" id="ARBA00023077"/>
    </source>
</evidence>
<sequence>MKQINTKLMNRWKPLMGALSIRKIASLFTLILLLGINASFAQQRTISGTVTDGTTGETLPGASVKVKGTSRGATTDLDGNFKVEATANDVLVVSFIGYATQEIEIGNKTSFDIQMGLDVSQLSEVVVVGYGTQEEKDVTGVVSTVNEKEFNQGQIASPERLITGKIAGVNVNPGNTRSGGASITIRGRGSLQAQREPLVVVDGVPIDTDGSSGTRNANNFINPSDIESVTVLKDASATAIYGSRAAAGVIMYTTKSGKAGKTQVAYDGSVVYSQIFREPEFLNPANFRAVVANKAPQRSDDLGEASTDWFNAVTQPTFSQNHNVSFSGGNETINFRGSINRMNNREVIVGDENTVTRLSLLLSAKFWNDNLKVTFNTKNALNQDTYKPNVAGLAASFDPSQPIYVEGNDEFGGYYEWEDQGLAPTNPVSQLEQQVNKGENRRSFNSLNFDLKIPYVDGLSLNSSTTFDTKDGSNNYFEPFTLRNTNRDGFISNSVNKAYTFTHFSYANYKKTFGSSDIDFMLGYEFNEQYRETYGYFGENLRDDITAYFQPSQIPQDEIQINALSPVRNRLQSYFGRINYSLQDKYIATFTYRADGSTKFGPGNRYAFFPSAALGWRIIEEDFFQDLTDAFTNLKLRVGYGVTGNQFIPDYLYEKNYFVGTQTASYQFGDNYYQVIRPTAVDPNIQWERLVSTNIGIDFGILNGRMSGTIDVYTKDTDQLLFNAPVAAGTNVGDRVVTNIGSMNNSGIEVAVNNVVYDNTDFTWNLNYNFTYNRNRITALNNEQDENSFGIEIGGIAGDVGQNIQIIRVGEAYGSFLAFNQLYDDNGLPVKGPQPVTYEDVNGDGSVNENDLVVQGVADSPILVGITSNMTYKNFDLSFTLRGKFGGTVYNNTASANGYYNRLTEGNILNNVHESALTSDFNIRHLKSNYYLENSDFVKLDNLTIGYNFNQLNNMNLRAYTTVQNMIPITGYSGLDPEAGIDNNIFPPSTAFIFGISAKF</sequence>
<keyword evidence="2 8" id="KW-0813">Transport</keyword>
<dbReference type="AlphaFoldDB" id="A0A937A887"/>
<dbReference type="EMBL" id="JAERQG010000002">
    <property type="protein sequence ID" value="MBL0765577.1"/>
    <property type="molecule type" value="Genomic_DNA"/>
</dbReference>
<keyword evidence="4 8" id="KW-0812">Transmembrane</keyword>
<gene>
    <name evidence="12" type="ORF">JKP34_09960</name>
</gene>
<keyword evidence="5 9" id="KW-0798">TonB box</keyword>
<dbReference type="InterPro" id="IPR023997">
    <property type="entry name" value="TonB-dep_OMP_SusC/RagA_CS"/>
</dbReference>
<dbReference type="Gene3D" id="2.40.170.20">
    <property type="entry name" value="TonB-dependent receptor, beta-barrel domain"/>
    <property type="match status" value="1"/>
</dbReference>
<dbReference type="InterPro" id="IPR012910">
    <property type="entry name" value="Plug_dom"/>
</dbReference>
<dbReference type="SUPFAM" id="SSF49464">
    <property type="entry name" value="Carboxypeptidase regulatory domain-like"/>
    <property type="match status" value="1"/>
</dbReference>
<proteinExistence type="inferred from homology"/>
<comment type="similarity">
    <text evidence="8 9">Belongs to the TonB-dependent receptor family.</text>
</comment>